<keyword evidence="1" id="KW-0812">Transmembrane</keyword>
<organism evidence="2 3">
    <name type="scientific">Legionella nautarum</name>
    <dbReference type="NCBI Taxonomy" id="45070"/>
    <lineage>
        <taxon>Bacteria</taxon>
        <taxon>Pseudomonadati</taxon>
        <taxon>Pseudomonadota</taxon>
        <taxon>Gammaproteobacteria</taxon>
        <taxon>Legionellales</taxon>
        <taxon>Legionellaceae</taxon>
        <taxon>Legionella</taxon>
    </lineage>
</organism>
<comment type="caution">
    <text evidence="2">The sequence shown here is derived from an EMBL/GenBank/DDBJ whole genome shotgun (WGS) entry which is preliminary data.</text>
</comment>
<feature type="transmembrane region" description="Helical" evidence="1">
    <location>
        <begin position="47"/>
        <end position="66"/>
    </location>
</feature>
<gene>
    <name evidence="2" type="ORF">Lnau_1836</name>
</gene>
<name>A0A0W0WS87_9GAMM</name>
<accession>A0A0W0WS87</accession>
<evidence type="ECO:0000313" key="3">
    <source>
        <dbReference type="Proteomes" id="UP000054725"/>
    </source>
</evidence>
<keyword evidence="1" id="KW-0472">Membrane</keyword>
<dbReference type="STRING" id="45070.Lnau_1836"/>
<sequence length="197" mass="22718">MSVAEIFNLEYRVGSKAYILSKTELCCIDRKRKNNFSIALNEIDPSYIYGGFYCPIFLLFFAYIAFGLTVRAVQWFYGSPQFNFSANIQLIFFPFMLLLASYRLYSHNKERAAFRFYSLRDGSMAFSLPIDKKNKGKTEAFLRAIVSRIHQITPANEHVLFLLCKYGLLTPTESTQLEAYIQQGQSETKSNVIPFVN</sequence>
<dbReference type="OrthoDB" id="5651803at2"/>
<dbReference type="PATRIC" id="fig|45070.6.peg.1928"/>
<proteinExistence type="predicted"/>
<dbReference type="Proteomes" id="UP000054725">
    <property type="component" value="Unassembled WGS sequence"/>
</dbReference>
<evidence type="ECO:0000256" key="1">
    <source>
        <dbReference type="SAM" id="Phobius"/>
    </source>
</evidence>
<dbReference type="AlphaFoldDB" id="A0A0W0WS87"/>
<evidence type="ECO:0000313" key="2">
    <source>
        <dbReference type="EMBL" id="KTD35165.1"/>
    </source>
</evidence>
<feature type="transmembrane region" description="Helical" evidence="1">
    <location>
        <begin position="86"/>
        <end position="105"/>
    </location>
</feature>
<keyword evidence="1" id="KW-1133">Transmembrane helix</keyword>
<dbReference type="EMBL" id="LNYO01000016">
    <property type="protein sequence ID" value="KTD35165.1"/>
    <property type="molecule type" value="Genomic_DNA"/>
</dbReference>
<keyword evidence="3" id="KW-1185">Reference proteome</keyword>
<protein>
    <submittedName>
        <fullName evidence="2">Uncharacterized protein</fullName>
    </submittedName>
</protein>
<dbReference type="RefSeq" id="WP_058504876.1">
    <property type="nucleotide sequence ID" value="NZ_CAAAIF010000025.1"/>
</dbReference>
<reference evidence="2 3" key="1">
    <citation type="submission" date="2015-11" db="EMBL/GenBank/DDBJ databases">
        <title>Genomic analysis of 38 Legionella species identifies large and diverse effector repertoires.</title>
        <authorList>
            <person name="Burstein D."/>
            <person name="Amaro F."/>
            <person name="Zusman T."/>
            <person name="Lifshitz Z."/>
            <person name="Cohen O."/>
            <person name="Gilbert J.A."/>
            <person name="Pupko T."/>
            <person name="Shuman H.A."/>
            <person name="Segal G."/>
        </authorList>
    </citation>
    <scope>NUCLEOTIDE SEQUENCE [LARGE SCALE GENOMIC DNA]</scope>
    <source>
        <strain evidence="2 3">ATCC 49506</strain>
    </source>
</reference>